<comment type="caution">
    <text evidence="2">The sequence shown here is derived from an EMBL/GenBank/DDBJ whole genome shotgun (WGS) entry which is preliminary data.</text>
</comment>
<dbReference type="InterPro" id="IPR010982">
    <property type="entry name" value="Lambda_DNA-bd_dom_sf"/>
</dbReference>
<dbReference type="Pfam" id="PF19054">
    <property type="entry name" value="DUF5753"/>
    <property type="match status" value="1"/>
</dbReference>
<dbReference type="Proteomes" id="UP000334990">
    <property type="component" value="Unassembled WGS sequence"/>
</dbReference>
<keyword evidence="3" id="KW-1185">Reference proteome</keyword>
<dbReference type="CDD" id="cd00093">
    <property type="entry name" value="HTH_XRE"/>
    <property type="match status" value="1"/>
</dbReference>
<protein>
    <submittedName>
        <fullName evidence="2">Transcriptional regulator</fullName>
    </submittedName>
</protein>
<name>A0A5M3VT27_9ACTN</name>
<dbReference type="GO" id="GO:0003677">
    <property type="term" value="F:DNA binding"/>
    <property type="evidence" value="ECO:0007669"/>
    <property type="project" value="InterPro"/>
</dbReference>
<dbReference type="EMBL" id="BLAD01000037">
    <property type="protein sequence ID" value="GER98771.1"/>
    <property type="molecule type" value="Genomic_DNA"/>
</dbReference>
<evidence type="ECO:0000259" key="1">
    <source>
        <dbReference type="PROSITE" id="PS50943"/>
    </source>
</evidence>
<reference evidence="2 3" key="1">
    <citation type="submission" date="2019-10" db="EMBL/GenBank/DDBJ databases">
        <title>Whole genome shotgun sequence of Acrocarpospora corrugata NBRC 13972.</title>
        <authorList>
            <person name="Ichikawa N."/>
            <person name="Kimura A."/>
            <person name="Kitahashi Y."/>
            <person name="Komaki H."/>
            <person name="Oguchi A."/>
        </authorList>
    </citation>
    <scope>NUCLEOTIDE SEQUENCE [LARGE SCALE GENOMIC DNA]</scope>
    <source>
        <strain evidence="2 3">NBRC 13972</strain>
    </source>
</reference>
<evidence type="ECO:0000313" key="2">
    <source>
        <dbReference type="EMBL" id="GER98771.1"/>
    </source>
</evidence>
<proteinExistence type="predicted"/>
<dbReference type="Pfam" id="PF13560">
    <property type="entry name" value="HTH_31"/>
    <property type="match status" value="1"/>
</dbReference>
<dbReference type="InterPro" id="IPR043917">
    <property type="entry name" value="DUF5753"/>
</dbReference>
<feature type="domain" description="HTH cro/C1-type" evidence="1">
    <location>
        <begin position="15"/>
        <end position="68"/>
    </location>
</feature>
<dbReference type="SUPFAM" id="SSF47413">
    <property type="entry name" value="lambda repressor-like DNA-binding domains"/>
    <property type="match status" value="1"/>
</dbReference>
<accession>A0A5M3VT27</accession>
<dbReference type="OrthoDB" id="5177725at2"/>
<dbReference type="AlphaFoldDB" id="A0A5M3VT27"/>
<dbReference type="SMART" id="SM00530">
    <property type="entry name" value="HTH_XRE"/>
    <property type="match status" value="1"/>
</dbReference>
<dbReference type="PROSITE" id="PS50943">
    <property type="entry name" value="HTH_CROC1"/>
    <property type="match status" value="1"/>
</dbReference>
<dbReference type="InterPro" id="IPR001387">
    <property type="entry name" value="Cro/C1-type_HTH"/>
</dbReference>
<gene>
    <name evidence="2" type="ORF">Acor_08350</name>
</gene>
<dbReference type="Gene3D" id="1.10.260.40">
    <property type="entry name" value="lambda repressor-like DNA-binding domains"/>
    <property type="match status" value="1"/>
</dbReference>
<sequence>MISPYVRRLRLATELRHLRIGAHLTHEQLAKRIGLPRAQISRLENGHVVDLADIMAILEELGVQGDQWTQIITIAREAGERGWWESNKAMGERQALFADLEAGAETIREFQMTFLPGLLQTAEFTRARAHTDRQDGADGYKPDKAAEARLGRQRMLRRPGGPTYEVIIDEVAVRRRAAPLEVVQQQLYHLAATVNGDPKITLRVLPIDAIIDGYSLPRSAFSIYTFADPGDPTVVAVDTVTDDLVLTEPDAATRYETLYTRIRAAALPPDQSLQFLIKAARNLPNGHSSA</sequence>
<dbReference type="RefSeq" id="WP_155335188.1">
    <property type="nucleotide sequence ID" value="NZ_BAAABN010000078.1"/>
</dbReference>
<evidence type="ECO:0000313" key="3">
    <source>
        <dbReference type="Proteomes" id="UP000334990"/>
    </source>
</evidence>
<organism evidence="2 3">
    <name type="scientific">Acrocarpospora corrugata</name>
    <dbReference type="NCBI Taxonomy" id="35763"/>
    <lineage>
        <taxon>Bacteria</taxon>
        <taxon>Bacillati</taxon>
        <taxon>Actinomycetota</taxon>
        <taxon>Actinomycetes</taxon>
        <taxon>Streptosporangiales</taxon>
        <taxon>Streptosporangiaceae</taxon>
        <taxon>Acrocarpospora</taxon>
    </lineage>
</organism>